<evidence type="ECO:0000256" key="3">
    <source>
        <dbReference type="ARBA" id="ARBA00022490"/>
    </source>
</evidence>
<dbReference type="PANTHER" id="PTHR21664">
    <property type="entry name" value="CHRONIC MYELOGENOUS LEUKEMIA TUMOR ANTIGEN 66"/>
    <property type="match status" value="1"/>
</dbReference>
<name>V5E869_KALBG</name>
<keyword evidence="3" id="KW-0963">Cytoplasm</keyword>
<dbReference type="eggNOG" id="KOG4379">
    <property type="taxonomic scope" value="Eukaryota"/>
</dbReference>
<proteinExistence type="predicted"/>
<gene>
    <name evidence="6" type="ORF">PSEUBRA_SCAF3g04032</name>
</gene>
<comment type="subcellular location">
    <subcellularLocation>
        <location evidence="2">Cytoplasm</location>
    </subcellularLocation>
    <subcellularLocation>
        <location evidence="1">Nucleus</location>
    </subcellularLocation>
</comment>
<dbReference type="HOGENOM" id="CLU_855620_0_0_1"/>
<dbReference type="Proteomes" id="UP000019377">
    <property type="component" value="Unassembled WGS sequence"/>
</dbReference>
<evidence type="ECO:0000256" key="1">
    <source>
        <dbReference type="ARBA" id="ARBA00004123"/>
    </source>
</evidence>
<dbReference type="OrthoDB" id="428655at2759"/>
<dbReference type="InterPro" id="IPR037895">
    <property type="entry name" value="NUDCD1"/>
</dbReference>
<evidence type="ECO:0000256" key="5">
    <source>
        <dbReference type="SAM" id="MobiDB-lite"/>
    </source>
</evidence>
<protein>
    <submittedName>
        <fullName evidence="6">Uncharacterized protein</fullName>
    </submittedName>
</protein>
<feature type="compositionally biased region" description="Polar residues" evidence="5">
    <location>
        <begin position="10"/>
        <end position="32"/>
    </location>
</feature>
<keyword evidence="4" id="KW-0539">Nucleus</keyword>
<organism evidence="6 7">
    <name type="scientific">Kalmanozyma brasiliensis (strain GHG001)</name>
    <name type="common">Yeast</name>
    <name type="synonym">Pseudozyma brasiliensis</name>
    <dbReference type="NCBI Taxonomy" id="1365824"/>
    <lineage>
        <taxon>Eukaryota</taxon>
        <taxon>Fungi</taxon>
        <taxon>Dikarya</taxon>
        <taxon>Basidiomycota</taxon>
        <taxon>Ustilaginomycotina</taxon>
        <taxon>Ustilaginomycetes</taxon>
        <taxon>Ustilaginales</taxon>
        <taxon>Ustilaginaceae</taxon>
        <taxon>Kalmanozyma</taxon>
    </lineage>
</organism>
<dbReference type="AlphaFoldDB" id="V5E869"/>
<dbReference type="GO" id="GO:0005737">
    <property type="term" value="C:cytoplasm"/>
    <property type="evidence" value="ECO:0007669"/>
    <property type="project" value="UniProtKB-SubCell"/>
</dbReference>
<evidence type="ECO:0000256" key="4">
    <source>
        <dbReference type="ARBA" id="ARBA00023242"/>
    </source>
</evidence>
<dbReference type="STRING" id="1365824.V5E869"/>
<evidence type="ECO:0000313" key="7">
    <source>
        <dbReference type="Proteomes" id="UP000019377"/>
    </source>
</evidence>
<keyword evidence="7" id="KW-1185">Reference proteome</keyword>
<reference evidence="7" key="1">
    <citation type="journal article" date="2013" name="Genome Announc.">
        <title>Draft genome sequence of Pseudozyma brasiliensis sp. nov. strain GHG001, a high producer of endo-1,4-xylanase isolated from an insect pest of sugarcane.</title>
        <authorList>
            <person name="Oliveira J.V.D.C."/>
            <person name="dos Santos R.A.C."/>
            <person name="Borges T.A."/>
            <person name="Riano-Pachon D.M."/>
            <person name="Goldman G.H."/>
        </authorList>
    </citation>
    <scope>NUCLEOTIDE SEQUENCE [LARGE SCALE GENOMIC DNA]</scope>
    <source>
        <strain evidence="7">GHG001</strain>
    </source>
</reference>
<feature type="compositionally biased region" description="Acidic residues" evidence="5">
    <location>
        <begin position="47"/>
        <end position="68"/>
    </location>
</feature>
<accession>V5E869</accession>
<feature type="region of interest" description="Disordered" evidence="5">
    <location>
        <begin position="1"/>
        <end position="71"/>
    </location>
</feature>
<evidence type="ECO:0000313" key="6">
    <source>
        <dbReference type="EMBL" id="EST06511.1"/>
    </source>
</evidence>
<dbReference type="GeneID" id="27420647"/>
<evidence type="ECO:0000256" key="2">
    <source>
        <dbReference type="ARBA" id="ARBA00004496"/>
    </source>
</evidence>
<sequence>MQVFADRTGTRSNGQGRKQATSQSQTQLSFAQARSALEHAVSGGTGGDEEEEIDDDDEAEDNEDDVPETMDPSELISMLEGMEKYTVDEDSVQRGSDFGVDRTGLSSASLDQPSLLKDNLEEEDANVGRNFVLSSVPTRDGTTVNSSKEGETILLATPLPGHNEQGLIVIKHDLDGAVFSSAASSWDHVATMPALAFVLASKRDAQRVHIHKRTSEAGQEDRYVVLAFESAPQVTGSGSTAAASGAGNLFLYYSPSSPDTKNAASRVVRLGASDSNDAGGGASGALLGVCSARLPRSGGSEGEEQLEDTLICLCENRILLLRGVL</sequence>
<dbReference type="GO" id="GO:0005634">
    <property type="term" value="C:nucleus"/>
    <property type="evidence" value="ECO:0007669"/>
    <property type="project" value="UniProtKB-SubCell"/>
</dbReference>
<dbReference type="PANTHER" id="PTHR21664:SF1">
    <property type="entry name" value="NUDC DOMAIN-CONTAINING PROTEIN 1"/>
    <property type="match status" value="1"/>
</dbReference>
<dbReference type="EMBL" id="KI545873">
    <property type="protein sequence ID" value="EST06511.1"/>
    <property type="molecule type" value="Genomic_DNA"/>
</dbReference>